<dbReference type="Gene3D" id="3.30.460.20">
    <property type="entry name" value="CorA soluble domain-like"/>
    <property type="match status" value="1"/>
</dbReference>
<dbReference type="InterPro" id="IPR045861">
    <property type="entry name" value="CorA_cytoplasmic_dom"/>
</dbReference>
<dbReference type="InterPro" id="IPR045863">
    <property type="entry name" value="CorA_TM1_TM2"/>
</dbReference>
<dbReference type="NCBIfam" id="TIGR00383">
    <property type="entry name" value="corA"/>
    <property type="match status" value="1"/>
</dbReference>
<keyword evidence="9 12" id="KW-0472">Membrane</keyword>
<dbReference type="InterPro" id="IPR002523">
    <property type="entry name" value="MgTranspt_CorA/ZnTranspt_ZntB"/>
</dbReference>
<reference evidence="14 15" key="1">
    <citation type="submission" date="2012-02" db="EMBL/GenBank/DDBJ databases">
        <title>Complete genome sequence of Phycisphaera mikurensis NBRC 102666.</title>
        <authorList>
            <person name="Ankai A."/>
            <person name="Hosoyama A."/>
            <person name="Terui Y."/>
            <person name="Sekine M."/>
            <person name="Fukai R."/>
            <person name="Kato Y."/>
            <person name="Nakamura S."/>
            <person name="Yamada-Narita S."/>
            <person name="Kawakoshi A."/>
            <person name="Fukunaga Y."/>
            <person name="Yamazaki S."/>
            <person name="Fujita N."/>
        </authorList>
    </citation>
    <scope>NUCLEOTIDE SEQUENCE [LARGE SCALE GENOMIC DNA]</scope>
    <source>
        <strain evidence="15">NBRC 102666 / KCTC 22515 / FYK2301M01</strain>
    </source>
</reference>
<comment type="similarity">
    <text evidence="2 12">Belongs to the CorA metal ion transporter (MIT) (TC 1.A.35) family.</text>
</comment>
<keyword evidence="6 12" id="KW-0460">Magnesium</keyword>
<dbReference type="GO" id="GO:0050897">
    <property type="term" value="F:cobalt ion binding"/>
    <property type="evidence" value="ECO:0007669"/>
    <property type="project" value="TreeGrafter"/>
</dbReference>
<evidence type="ECO:0000313" key="14">
    <source>
        <dbReference type="EMBL" id="BAM05031.1"/>
    </source>
</evidence>
<dbReference type="Gene3D" id="1.20.58.340">
    <property type="entry name" value="Magnesium transport protein CorA, transmembrane region"/>
    <property type="match status" value="2"/>
</dbReference>
<dbReference type="SUPFAM" id="SSF144083">
    <property type="entry name" value="Magnesium transport protein CorA, transmembrane region"/>
    <property type="match status" value="1"/>
</dbReference>
<proteinExistence type="inferred from homology"/>
<evidence type="ECO:0000256" key="3">
    <source>
        <dbReference type="ARBA" id="ARBA00022448"/>
    </source>
</evidence>
<dbReference type="Proteomes" id="UP000007881">
    <property type="component" value="Chromosome"/>
</dbReference>
<comment type="subcellular location">
    <subcellularLocation>
        <location evidence="1">Cell membrane</location>
        <topology evidence="1">Multi-pass membrane protein</topology>
    </subcellularLocation>
    <subcellularLocation>
        <location evidence="12">Membrane</location>
        <topology evidence="12">Multi-pass membrane protein</topology>
    </subcellularLocation>
</comment>
<evidence type="ECO:0000256" key="9">
    <source>
        <dbReference type="ARBA" id="ARBA00023136"/>
    </source>
</evidence>
<dbReference type="RefSeq" id="WP_014438241.1">
    <property type="nucleotide sequence ID" value="NC_017080.1"/>
</dbReference>
<feature type="transmembrane region" description="Helical" evidence="12">
    <location>
        <begin position="390"/>
        <end position="410"/>
    </location>
</feature>
<evidence type="ECO:0000256" key="2">
    <source>
        <dbReference type="ARBA" id="ARBA00009765"/>
    </source>
</evidence>
<evidence type="ECO:0000256" key="11">
    <source>
        <dbReference type="ARBA" id="ARBA00045497"/>
    </source>
</evidence>
<evidence type="ECO:0000256" key="13">
    <source>
        <dbReference type="SAM" id="MobiDB-lite"/>
    </source>
</evidence>
<evidence type="ECO:0000256" key="8">
    <source>
        <dbReference type="ARBA" id="ARBA00023065"/>
    </source>
</evidence>
<dbReference type="GO" id="GO:0000287">
    <property type="term" value="F:magnesium ion binding"/>
    <property type="evidence" value="ECO:0007669"/>
    <property type="project" value="TreeGrafter"/>
</dbReference>
<name>I0IIE3_PHYMF</name>
<dbReference type="KEGG" id="phm:PSMK_28720"/>
<comment type="function">
    <text evidence="11">Mediates influx of magnesium ions. Alternates between open and closed states. Activated by low cytoplasmic Mg(2+) levels. Inactive when cytoplasmic Mg(2+) levels are high.</text>
</comment>
<accession>I0IIE3</accession>
<keyword evidence="3 12" id="KW-0813">Transport</keyword>
<dbReference type="CDD" id="cd12828">
    <property type="entry name" value="TmCorA-like_1"/>
    <property type="match status" value="1"/>
</dbReference>
<dbReference type="HOGENOM" id="CLU_007127_0_0_0"/>
<feature type="transmembrane region" description="Helical" evidence="12">
    <location>
        <begin position="358"/>
        <end position="378"/>
    </location>
</feature>
<dbReference type="FunFam" id="1.20.58.340:FF:000004">
    <property type="entry name" value="Magnesium transport protein CorA"/>
    <property type="match status" value="1"/>
</dbReference>
<evidence type="ECO:0000256" key="12">
    <source>
        <dbReference type="RuleBase" id="RU362010"/>
    </source>
</evidence>
<keyword evidence="15" id="KW-1185">Reference proteome</keyword>
<feature type="compositionally biased region" description="Low complexity" evidence="13">
    <location>
        <begin position="33"/>
        <end position="46"/>
    </location>
</feature>
<evidence type="ECO:0000256" key="1">
    <source>
        <dbReference type="ARBA" id="ARBA00004651"/>
    </source>
</evidence>
<keyword evidence="7 12" id="KW-1133">Transmembrane helix</keyword>
<dbReference type="PANTHER" id="PTHR46494">
    <property type="entry name" value="CORA FAMILY METAL ION TRANSPORTER (EUROFUNG)"/>
    <property type="match status" value="1"/>
</dbReference>
<evidence type="ECO:0000256" key="10">
    <source>
        <dbReference type="ARBA" id="ARBA00034269"/>
    </source>
</evidence>
<comment type="catalytic activity">
    <reaction evidence="10">
        <text>Mg(2+)(in) = Mg(2+)(out)</text>
        <dbReference type="Rhea" id="RHEA:29827"/>
        <dbReference type="ChEBI" id="CHEBI:18420"/>
    </reaction>
</comment>
<dbReference type="Pfam" id="PF01544">
    <property type="entry name" value="CorA"/>
    <property type="match status" value="1"/>
</dbReference>
<evidence type="ECO:0000256" key="6">
    <source>
        <dbReference type="ARBA" id="ARBA00022842"/>
    </source>
</evidence>
<dbReference type="PATRIC" id="fig|1142394.8.peg.2970"/>
<dbReference type="GO" id="GO:0015087">
    <property type="term" value="F:cobalt ion transmembrane transporter activity"/>
    <property type="evidence" value="ECO:0007669"/>
    <property type="project" value="UniProtKB-UniRule"/>
</dbReference>
<dbReference type="InterPro" id="IPR004488">
    <property type="entry name" value="Mg/Co-transport_prot_CorA"/>
</dbReference>
<dbReference type="STRING" id="1142394.PSMK_28720"/>
<dbReference type="AlphaFoldDB" id="I0IIE3"/>
<keyword evidence="5 12" id="KW-0812">Transmembrane</keyword>
<gene>
    <name evidence="12 14" type="primary">corA</name>
    <name evidence="14" type="ordered locus">PSMK_28720</name>
</gene>
<sequence length="416" mass="46774">MRRPERHAPGLRAFREARRAVNRLGDAAGRGIRTVATAPLRRPPAAARHRTTPGSTPGMTPEQLAKMTPAAHAAVITRTDYGPDLHDVRVVPAAEELHRPPPEGVTVRWIHVDRVDDPAALAGLAKRYGLHPLAMEDVVHTNQRSKAEIFDSDDPENLRLFLVARMVRLREAAGEAHTPDGPEHAAVLSEQVSFFLGPRVLITFTEEPGDVWDQVRTRISRKKSRLRQNGAPFLLYALLDAIADAVFPVLEHHAERIEAIEDRIYTDPDEHVIGVVHDLKRELVHTRRELAPMRDMLRNLGEIDPELIDETTRLFLRDVHDHAVQAMEALEVHRESASGLADTWMNAMSTRMNEVMKVLTVIASLFIPASFFAGVFGMNFAQLPLSDSPYGFWIFVFLCGGSMLGLLGWFRWKRWI</sequence>
<dbReference type="PANTHER" id="PTHR46494:SF1">
    <property type="entry name" value="CORA FAMILY METAL ION TRANSPORTER (EUROFUNG)"/>
    <property type="match status" value="1"/>
</dbReference>
<protein>
    <recommendedName>
        <fullName evidence="12">Magnesium transport protein CorA</fullName>
    </recommendedName>
</protein>
<organism evidence="14 15">
    <name type="scientific">Phycisphaera mikurensis (strain NBRC 102666 / KCTC 22515 / FYK2301M01)</name>
    <dbReference type="NCBI Taxonomy" id="1142394"/>
    <lineage>
        <taxon>Bacteria</taxon>
        <taxon>Pseudomonadati</taxon>
        <taxon>Planctomycetota</taxon>
        <taxon>Phycisphaerae</taxon>
        <taxon>Phycisphaerales</taxon>
        <taxon>Phycisphaeraceae</taxon>
        <taxon>Phycisphaera</taxon>
    </lineage>
</organism>
<evidence type="ECO:0000256" key="7">
    <source>
        <dbReference type="ARBA" id="ARBA00022989"/>
    </source>
</evidence>
<evidence type="ECO:0000256" key="4">
    <source>
        <dbReference type="ARBA" id="ARBA00022475"/>
    </source>
</evidence>
<feature type="region of interest" description="Disordered" evidence="13">
    <location>
        <begin position="32"/>
        <end position="62"/>
    </location>
</feature>
<dbReference type="GO" id="GO:0015095">
    <property type="term" value="F:magnesium ion transmembrane transporter activity"/>
    <property type="evidence" value="ECO:0007669"/>
    <property type="project" value="UniProtKB-UniRule"/>
</dbReference>
<dbReference type="GO" id="GO:0005886">
    <property type="term" value="C:plasma membrane"/>
    <property type="evidence" value="ECO:0007669"/>
    <property type="project" value="UniProtKB-SubCell"/>
</dbReference>
<keyword evidence="4 12" id="KW-1003">Cell membrane</keyword>
<dbReference type="SUPFAM" id="SSF143865">
    <property type="entry name" value="CorA soluble domain-like"/>
    <property type="match status" value="1"/>
</dbReference>
<evidence type="ECO:0000313" key="15">
    <source>
        <dbReference type="Proteomes" id="UP000007881"/>
    </source>
</evidence>
<dbReference type="EMBL" id="AP012338">
    <property type="protein sequence ID" value="BAM05031.1"/>
    <property type="molecule type" value="Genomic_DNA"/>
</dbReference>
<evidence type="ECO:0000256" key="5">
    <source>
        <dbReference type="ARBA" id="ARBA00022692"/>
    </source>
</evidence>
<keyword evidence="8 12" id="KW-0406">Ion transport</keyword>
<dbReference type="eggNOG" id="COG0598">
    <property type="taxonomic scope" value="Bacteria"/>
</dbReference>